<dbReference type="EMBL" id="JAUCMV010000005">
    <property type="protein sequence ID" value="KAK0399493.1"/>
    <property type="molecule type" value="Genomic_DNA"/>
</dbReference>
<feature type="compositionally biased region" description="Basic and acidic residues" evidence="1">
    <location>
        <begin position="483"/>
        <end position="513"/>
    </location>
</feature>
<feature type="compositionally biased region" description="Basic and acidic residues" evidence="1">
    <location>
        <begin position="521"/>
        <end position="540"/>
    </location>
</feature>
<comment type="caution">
    <text evidence="2">The sequence shown here is derived from an EMBL/GenBank/DDBJ whole genome shotgun (WGS) entry which is preliminary data.</text>
</comment>
<evidence type="ECO:0000256" key="1">
    <source>
        <dbReference type="SAM" id="MobiDB-lite"/>
    </source>
</evidence>
<feature type="compositionally biased region" description="Basic and acidic residues" evidence="1">
    <location>
        <begin position="373"/>
        <end position="421"/>
    </location>
</feature>
<feature type="compositionally biased region" description="Basic residues" evidence="1">
    <location>
        <begin position="292"/>
        <end position="301"/>
    </location>
</feature>
<gene>
    <name evidence="2" type="ORF">QR680_003076</name>
</gene>
<feature type="compositionally biased region" description="Pro residues" evidence="1">
    <location>
        <begin position="132"/>
        <end position="146"/>
    </location>
</feature>
<feature type="compositionally biased region" description="Low complexity" evidence="1">
    <location>
        <begin position="470"/>
        <end position="480"/>
    </location>
</feature>
<feature type="compositionally biased region" description="Basic residues" evidence="1">
    <location>
        <begin position="308"/>
        <end position="344"/>
    </location>
</feature>
<protein>
    <submittedName>
        <fullName evidence="2">Uncharacterized protein</fullName>
    </submittedName>
</protein>
<feature type="compositionally biased region" description="Pro residues" evidence="1">
    <location>
        <begin position="45"/>
        <end position="58"/>
    </location>
</feature>
<name>A0AA39H771_9BILA</name>
<feature type="compositionally biased region" description="Basic and acidic residues" evidence="1">
    <location>
        <begin position="345"/>
        <end position="364"/>
    </location>
</feature>
<organism evidence="2 3">
    <name type="scientific">Steinernema hermaphroditum</name>
    <dbReference type="NCBI Taxonomy" id="289476"/>
    <lineage>
        <taxon>Eukaryota</taxon>
        <taxon>Metazoa</taxon>
        <taxon>Ecdysozoa</taxon>
        <taxon>Nematoda</taxon>
        <taxon>Chromadorea</taxon>
        <taxon>Rhabditida</taxon>
        <taxon>Tylenchina</taxon>
        <taxon>Panagrolaimomorpha</taxon>
        <taxon>Strongyloidoidea</taxon>
        <taxon>Steinernematidae</taxon>
        <taxon>Steinernema</taxon>
    </lineage>
</organism>
<reference evidence="2" key="1">
    <citation type="submission" date="2023-06" db="EMBL/GenBank/DDBJ databases">
        <title>Genomic analysis of the entomopathogenic nematode Steinernema hermaphroditum.</title>
        <authorList>
            <person name="Schwarz E.M."/>
            <person name="Heppert J.K."/>
            <person name="Baniya A."/>
            <person name="Schwartz H.T."/>
            <person name="Tan C.-H."/>
            <person name="Antoshechkin I."/>
            <person name="Sternberg P.W."/>
            <person name="Goodrich-Blair H."/>
            <person name="Dillman A.R."/>
        </authorList>
    </citation>
    <scope>NUCLEOTIDE SEQUENCE</scope>
    <source>
        <strain evidence="2">PS9179</strain>
        <tissue evidence="2">Whole animal</tissue>
    </source>
</reference>
<proteinExistence type="predicted"/>
<feature type="region of interest" description="Disordered" evidence="1">
    <location>
        <begin position="36"/>
        <end position="95"/>
    </location>
</feature>
<feature type="compositionally biased region" description="Basic residues" evidence="1">
    <location>
        <begin position="260"/>
        <end position="272"/>
    </location>
</feature>
<feature type="compositionally biased region" description="Basic and acidic residues" evidence="1">
    <location>
        <begin position="60"/>
        <end position="75"/>
    </location>
</feature>
<keyword evidence="3" id="KW-1185">Reference proteome</keyword>
<evidence type="ECO:0000313" key="3">
    <source>
        <dbReference type="Proteomes" id="UP001175271"/>
    </source>
</evidence>
<feature type="region of interest" description="Disordered" evidence="1">
    <location>
        <begin position="123"/>
        <end position="150"/>
    </location>
</feature>
<sequence>MAILNDTSQTSQTTMFRFDSICKNCYAKDHQLEQCPLLEKDDDPMPLPKPKPNPPTPSPEQKEARPASRRLDPRLAKRSQNQGNRPVTPDEQRHNFSDLLKYAPNTPEDELEKLTGLMVRLDDPLHEEGSPSTPPRRGPHTPPGSPPKMEEWELDMDQVWRRCCFPKKLVGTPCKNHLFIDLDKEIKVPPENELSARSSVQDVPADLALHDAVDNTVNGIELNADLEEGELVENDSPQESGTAPTARRSPRSPLEERRRNSYHRHSRRHSRNRSPTPNDPRRRVRPNSSGRSRSHRRHNRRSPSSSRSRSRSYYRSRSRSPHRLSHRSDHRRTSRSPHRSRRIDRRHDPYDNRRSSYDREDRGSRHSSSHRSIGSERSRGLRDDRRFSESSRHRAAPHDKRPSHHRSNDNRSYRSSSESDYRTPSCNTPTAPAPNLAIPNISQQIGQIAGSALLDPNAIMSVAIALSRMQQQQHQPQNPNEAYDDRDNGRYSRSGFRESRRDHGYEDRRDRPPSRFLHQTYQRDEHRDAHDRRNNYKKYD</sequence>
<dbReference type="Proteomes" id="UP001175271">
    <property type="component" value="Unassembled WGS sequence"/>
</dbReference>
<feature type="region of interest" description="Disordered" evidence="1">
    <location>
        <begin position="226"/>
        <end position="435"/>
    </location>
</feature>
<accession>A0AA39H771</accession>
<evidence type="ECO:0000313" key="2">
    <source>
        <dbReference type="EMBL" id="KAK0399493.1"/>
    </source>
</evidence>
<dbReference type="AlphaFoldDB" id="A0AA39H771"/>
<feature type="region of interest" description="Disordered" evidence="1">
    <location>
        <begin position="469"/>
        <end position="540"/>
    </location>
</feature>